<evidence type="ECO:0000313" key="3">
    <source>
        <dbReference type="Proteomes" id="UP000294947"/>
    </source>
</evidence>
<dbReference type="SUPFAM" id="SSF50998">
    <property type="entry name" value="Quinoprotein alcohol dehydrogenase-like"/>
    <property type="match status" value="1"/>
</dbReference>
<evidence type="ECO:0000313" key="2">
    <source>
        <dbReference type="EMBL" id="TDD40694.1"/>
    </source>
</evidence>
<evidence type="ECO:0000256" key="1">
    <source>
        <dbReference type="SAM" id="Phobius"/>
    </source>
</evidence>
<dbReference type="InterPro" id="IPR015943">
    <property type="entry name" value="WD40/YVTN_repeat-like_dom_sf"/>
</dbReference>
<protein>
    <submittedName>
        <fullName evidence="2">Uncharacterized protein</fullName>
    </submittedName>
</protein>
<reference evidence="2 3" key="1">
    <citation type="submission" date="2019-03" db="EMBL/GenBank/DDBJ databases">
        <title>Draft genome sequences of novel Actinobacteria.</title>
        <authorList>
            <person name="Sahin N."/>
            <person name="Ay H."/>
            <person name="Saygin H."/>
        </authorList>
    </citation>
    <scope>NUCLEOTIDE SEQUENCE [LARGE SCALE GENOMIC DNA]</scope>
    <source>
        <strain evidence="2 3">7K502</strain>
    </source>
</reference>
<keyword evidence="1" id="KW-1133">Transmembrane helix</keyword>
<gene>
    <name evidence="2" type="ORF">E1288_35100</name>
</gene>
<keyword evidence="1" id="KW-0812">Transmembrane</keyword>
<feature type="transmembrane region" description="Helical" evidence="1">
    <location>
        <begin position="60"/>
        <end position="80"/>
    </location>
</feature>
<sequence length="258" mass="27100">MWTALLAYVQWRAGRASTPAGGGRRVGAVGLAGLGCLVVLLVLLAVSGLYRAGRPGDQSFLTLVAAIAAAVGTFLATQGVRAPRIDLRTRRAAVSVADGLLAVAIAASSVGILLSEVKHVDATTAEPGVAAPLPTSHLTEKWRWRTGDRLYGVVSAGAGPVLVTDSGITALDGATGAERWHYRRDDLDVVYQVLALDHGRTIVVTLRLESGDEHVDQHRAFDAFTGQELWQSSPARACGGRSTARGSTWCPCPKASRL</sequence>
<name>A0A4R4YA60_9PSEU</name>
<keyword evidence="3" id="KW-1185">Reference proteome</keyword>
<dbReference type="Proteomes" id="UP000294947">
    <property type="component" value="Unassembled WGS sequence"/>
</dbReference>
<keyword evidence="1" id="KW-0472">Membrane</keyword>
<accession>A0A4R4YA60</accession>
<dbReference type="RefSeq" id="WP_132493002.1">
    <property type="nucleotide sequence ID" value="NZ_SMKW01000068.1"/>
</dbReference>
<dbReference type="AlphaFoldDB" id="A0A4R4YA60"/>
<feature type="transmembrane region" description="Helical" evidence="1">
    <location>
        <begin position="26"/>
        <end position="48"/>
    </location>
</feature>
<proteinExistence type="predicted"/>
<dbReference type="InterPro" id="IPR011047">
    <property type="entry name" value="Quinoprotein_ADH-like_sf"/>
</dbReference>
<comment type="caution">
    <text evidence="2">The sequence shown here is derived from an EMBL/GenBank/DDBJ whole genome shotgun (WGS) entry which is preliminary data.</text>
</comment>
<dbReference type="OrthoDB" id="3425865at2"/>
<dbReference type="Gene3D" id="2.130.10.10">
    <property type="entry name" value="YVTN repeat-like/Quinoprotein amine dehydrogenase"/>
    <property type="match status" value="1"/>
</dbReference>
<organism evidence="2 3">
    <name type="scientific">Saccharopolyspora elongata</name>
    <dbReference type="NCBI Taxonomy" id="2530387"/>
    <lineage>
        <taxon>Bacteria</taxon>
        <taxon>Bacillati</taxon>
        <taxon>Actinomycetota</taxon>
        <taxon>Actinomycetes</taxon>
        <taxon>Pseudonocardiales</taxon>
        <taxon>Pseudonocardiaceae</taxon>
        <taxon>Saccharopolyspora</taxon>
    </lineage>
</organism>
<dbReference type="EMBL" id="SMKW01000068">
    <property type="protein sequence ID" value="TDD40694.1"/>
    <property type="molecule type" value="Genomic_DNA"/>
</dbReference>
<feature type="transmembrane region" description="Helical" evidence="1">
    <location>
        <begin position="92"/>
        <end position="114"/>
    </location>
</feature>